<dbReference type="HOGENOM" id="CLU_2937831_0_0_10"/>
<accession>H1Q356</accession>
<comment type="caution">
    <text evidence="1">The sequence shown here is derived from an EMBL/GenBank/DDBJ whole genome shotgun (WGS) entry which is preliminary data.</text>
</comment>
<evidence type="ECO:0000313" key="2">
    <source>
        <dbReference type="Proteomes" id="UP000016023"/>
    </source>
</evidence>
<gene>
    <name evidence="1" type="ORF">HMPREF9140_01344</name>
</gene>
<proteinExistence type="predicted"/>
<organism evidence="1 2">
    <name type="scientific">Prevotella micans F0438</name>
    <dbReference type="NCBI Taxonomy" id="883158"/>
    <lineage>
        <taxon>Bacteria</taxon>
        <taxon>Pseudomonadati</taxon>
        <taxon>Bacteroidota</taxon>
        <taxon>Bacteroidia</taxon>
        <taxon>Bacteroidales</taxon>
        <taxon>Prevotellaceae</taxon>
        <taxon>Prevotella</taxon>
    </lineage>
</organism>
<dbReference type="EMBL" id="AGWK01000037">
    <property type="protein sequence ID" value="EHO69470.1"/>
    <property type="molecule type" value="Genomic_DNA"/>
</dbReference>
<dbReference type="Proteomes" id="UP000016023">
    <property type="component" value="Unassembled WGS sequence"/>
</dbReference>
<dbReference type="AlphaFoldDB" id="H1Q356"/>
<name>H1Q356_9BACT</name>
<evidence type="ECO:0000313" key="1">
    <source>
        <dbReference type="EMBL" id="EHO69470.1"/>
    </source>
</evidence>
<sequence>MCVFHFKKLFGLKRTYVYQSLSLGDIKTYVRFNIKEALWCKTYVRLVSGESLRYKNICQF</sequence>
<protein>
    <submittedName>
        <fullName evidence="1">Uncharacterized protein</fullName>
    </submittedName>
</protein>
<reference evidence="1 2" key="1">
    <citation type="submission" date="2011-12" db="EMBL/GenBank/DDBJ databases">
        <title>The Genome Sequence of Prevotella micans F0438.</title>
        <authorList>
            <consortium name="The Broad Institute Genome Sequencing Platform"/>
            <person name="Earl A."/>
            <person name="Ward D."/>
            <person name="Feldgarden M."/>
            <person name="Gevers D."/>
            <person name="Izard J."/>
            <person name="Baranova O.V."/>
            <person name="Blanton J.M."/>
            <person name="Wade W.G."/>
            <person name="Dewhirst F.E."/>
            <person name="Young S.K."/>
            <person name="Zeng Q."/>
            <person name="Gargeya S."/>
            <person name="Fitzgerald M."/>
            <person name="Haas B."/>
            <person name="Abouelleil A."/>
            <person name="Alvarado L."/>
            <person name="Arachchi H.M."/>
            <person name="Berlin A."/>
            <person name="Chapman S.B."/>
            <person name="Gearin G."/>
            <person name="Goldberg J."/>
            <person name="Griggs A."/>
            <person name="Gujja S."/>
            <person name="Hansen M."/>
            <person name="Heiman D."/>
            <person name="Howarth C."/>
            <person name="Larimer J."/>
            <person name="Lui A."/>
            <person name="MacDonald P.J.P."/>
            <person name="McCowen C."/>
            <person name="Montmayeur A."/>
            <person name="Murphy C."/>
            <person name="Neiman D."/>
            <person name="Pearson M."/>
            <person name="Priest M."/>
            <person name="Roberts A."/>
            <person name="Saif S."/>
            <person name="Shea T."/>
            <person name="Sisk P."/>
            <person name="Stolte C."/>
            <person name="Sykes S."/>
            <person name="Wortman J."/>
            <person name="Nusbaum C."/>
            <person name="Birren B."/>
        </authorList>
    </citation>
    <scope>NUCLEOTIDE SEQUENCE [LARGE SCALE GENOMIC DNA]</scope>
    <source>
        <strain evidence="1 2">F0438</strain>
    </source>
</reference>
<keyword evidence="2" id="KW-1185">Reference proteome</keyword>